<dbReference type="Proteomes" id="UP001500171">
    <property type="component" value="Unassembled WGS sequence"/>
</dbReference>
<dbReference type="InterPro" id="IPR058130">
    <property type="entry name" value="PEA_transf_C"/>
</dbReference>
<feature type="transmembrane region" description="Helical" evidence="7">
    <location>
        <begin position="113"/>
        <end position="134"/>
    </location>
</feature>
<gene>
    <name evidence="9" type="primary">lpt3</name>
    <name evidence="9" type="ORF">GCM10023211_17280</name>
</gene>
<feature type="domain" description="Sulfatase N-terminal" evidence="8">
    <location>
        <begin position="218"/>
        <end position="465"/>
    </location>
</feature>
<comment type="caution">
    <text evidence="9">The sequence shown here is derived from an EMBL/GenBank/DDBJ whole genome shotgun (WGS) entry which is preliminary data.</text>
</comment>
<keyword evidence="5 7" id="KW-1133">Transmembrane helix</keyword>
<sequence>MNYHNIIKKTVLIFGYAAIFLLSEYLYRNIYNIPTIRHLSEAYIINVSFVLFMVFVKYRFTKIIIWLFFTISIIANNIHYEVYKSWINSTNYLLMFIELDEVSAAGNSMLAKLFIPTIWGIIESLLFASIAFVIKPKKGYRLVDTVFILLLVFICVRSFYTTQQHGISPNPDYSRLKANYFTLGHFIGRIIPYYCIDLSDVPTYSIDEPNVESPPKIKNIIFVVGESQNINNMGVFGYHRDTTPFLSYLDQYNTQAVIKPTISGAVMTAISLPTLFNAIEKPNGSLQISKGTTNLFYLAKKQGYNTQFYSAQAENQMMIMNIIGLRWIDKLVFPTELGYKKSDNMPDSYLINYLKEVNLNSSQPNFIILHQRGSHVPYGTLLNDDDRVFGTETIIDKYDNTIHKTDQILQSIYDYLNSTGKNDWILVFTSDHGQNVSNETFNHGQFTASSYTVPTLIYSPNYHIQSNIKEQLDKCNVLYHQQISTLLISLMGYDRPMSDCKIGYVNGNLLTGDSGYLEINQQTGEIKNIQ</sequence>
<evidence type="ECO:0000313" key="9">
    <source>
        <dbReference type="EMBL" id="GAA5111601.1"/>
    </source>
</evidence>
<evidence type="ECO:0000256" key="4">
    <source>
        <dbReference type="ARBA" id="ARBA00022692"/>
    </source>
</evidence>
<dbReference type="Pfam" id="PF00884">
    <property type="entry name" value="Sulfatase"/>
    <property type="match status" value="1"/>
</dbReference>
<dbReference type="InterPro" id="IPR040423">
    <property type="entry name" value="PEA_transferase"/>
</dbReference>
<feature type="transmembrane region" description="Helical" evidence="7">
    <location>
        <begin position="12"/>
        <end position="30"/>
    </location>
</feature>
<evidence type="ECO:0000256" key="7">
    <source>
        <dbReference type="SAM" id="Phobius"/>
    </source>
</evidence>
<feature type="transmembrane region" description="Helical" evidence="7">
    <location>
        <begin position="63"/>
        <end position="80"/>
    </location>
</feature>
<dbReference type="CDD" id="cd16017">
    <property type="entry name" value="LptA"/>
    <property type="match status" value="1"/>
</dbReference>
<dbReference type="GO" id="GO:0016740">
    <property type="term" value="F:transferase activity"/>
    <property type="evidence" value="ECO:0007669"/>
    <property type="project" value="UniProtKB-KW"/>
</dbReference>
<dbReference type="SUPFAM" id="SSF53649">
    <property type="entry name" value="Alkaline phosphatase-like"/>
    <property type="match status" value="1"/>
</dbReference>
<dbReference type="InterPro" id="IPR000917">
    <property type="entry name" value="Sulfatase_N"/>
</dbReference>
<evidence type="ECO:0000256" key="5">
    <source>
        <dbReference type="ARBA" id="ARBA00022989"/>
    </source>
</evidence>
<name>A0ABP9N8I5_9GAMM</name>
<feature type="transmembrane region" description="Helical" evidence="7">
    <location>
        <begin position="36"/>
        <end position="56"/>
    </location>
</feature>
<reference evidence="10" key="1">
    <citation type="journal article" date="2019" name="Int. J. Syst. Evol. Microbiol.">
        <title>The Global Catalogue of Microorganisms (GCM) 10K type strain sequencing project: providing services to taxonomists for standard genome sequencing and annotation.</title>
        <authorList>
            <consortium name="The Broad Institute Genomics Platform"/>
            <consortium name="The Broad Institute Genome Sequencing Center for Infectious Disease"/>
            <person name="Wu L."/>
            <person name="Ma J."/>
        </authorList>
    </citation>
    <scope>NUCLEOTIDE SEQUENCE [LARGE SCALE GENOMIC DNA]</scope>
    <source>
        <strain evidence="10">JCM 18050</strain>
    </source>
</reference>
<dbReference type="Gene3D" id="3.40.720.10">
    <property type="entry name" value="Alkaline Phosphatase, subunit A"/>
    <property type="match status" value="1"/>
</dbReference>
<protein>
    <submittedName>
        <fullName evidence="9">Lipooligosaccharide phosphoethanolamine transferase</fullName>
    </submittedName>
</protein>
<evidence type="ECO:0000256" key="3">
    <source>
        <dbReference type="ARBA" id="ARBA00022679"/>
    </source>
</evidence>
<evidence type="ECO:0000256" key="6">
    <source>
        <dbReference type="ARBA" id="ARBA00023136"/>
    </source>
</evidence>
<dbReference type="InterPro" id="IPR017850">
    <property type="entry name" value="Alkaline_phosphatase_core_sf"/>
</dbReference>
<organism evidence="9 10">
    <name type="scientific">Orbus sasakiae</name>
    <dbReference type="NCBI Taxonomy" id="1078475"/>
    <lineage>
        <taxon>Bacteria</taxon>
        <taxon>Pseudomonadati</taxon>
        <taxon>Pseudomonadota</taxon>
        <taxon>Gammaproteobacteria</taxon>
        <taxon>Orbales</taxon>
        <taxon>Orbaceae</taxon>
        <taxon>Orbus</taxon>
    </lineage>
</organism>
<evidence type="ECO:0000313" key="10">
    <source>
        <dbReference type="Proteomes" id="UP001500171"/>
    </source>
</evidence>
<keyword evidence="6 7" id="KW-0472">Membrane</keyword>
<dbReference type="EMBL" id="BAABHY010000003">
    <property type="protein sequence ID" value="GAA5111601.1"/>
    <property type="molecule type" value="Genomic_DNA"/>
</dbReference>
<keyword evidence="10" id="KW-1185">Reference proteome</keyword>
<feature type="transmembrane region" description="Helical" evidence="7">
    <location>
        <begin position="141"/>
        <end position="160"/>
    </location>
</feature>
<comment type="subcellular location">
    <subcellularLocation>
        <location evidence="1">Cell membrane</location>
        <topology evidence="1">Multi-pass membrane protein</topology>
    </subcellularLocation>
</comment>
<dbReference type="PANTHER" id="PTHR30443:SF0">
    <property type="entry name" value="PHOSPHOETHANOLAMINE TRANSFERASE EPTA"/>
    <property type="match status" value="1"/>
</dbReference>
<proteinExistence type="predicted"/>
<keyword evidence="2" id="KW-1003">Cell membrane</keyword>
<dbReference type="PANTHER" id="PTHR30443">
    <property type="entry name" value="INNER MEMBRANE PROTEIN"/>
    <property type="match status" value="1"/>
</dbReference>
<evidence type="ECO:0000256" key="2">
    <source>
        <dbReference type="ARBA" id="ARBA00022475"/>
    </source>
</evidence>
<evidence type="ECO:0000259" key="8">
    <source>
        <dbReference type="Pfam" id="PF00884"/>
    </source>
</evidence>
<accession>A0ABP9N8I5</accession>
<keyword evidence="3 9" id="KW-0808">Transferase</keyword>
<evidence type="ECO:0000256" key="1">
    <source>
        <dbReference type="ARBA" id="ARBA00004651"/>
    </source>
</evidence>
<keyword evidence="4 7" id="KW-0812">Transmembrane</keyword>